<dbReference type="Pfam" id="PF20117">
    <property type="entry name" value="DUF6507"/>
    <property type="match status" value="1"/>
</dbReference>
<name>A0A918DXK3_9ACTN</name>
<keyword evidence="2" id="KW-1185">Reference proteome</keyword>
<evidence type="ECO:0000313" key="1">
    <source>
        <dbReference type="EMBL" id="GGO89362.1"/>
    </source>
</evidence>
<accession>A0A918DXK3</accession>
<dbReference type="EMBL" id="BMMS01000013">
    <property type="protein sequence ID" value="GGO89362.1"/>
    <property type="molecule type" value="Genomic_DNA"/>
</dbReference>
<organism evidence="1 2">
    <name type="scientific">Wenjunlia tyrosinilytica</name>
    <dbReference type="NCBI Taxonomy" id="1544741"/>
    <lineage>
        <taxon>Bacteria</taxon>
        <taxon>Bacillati</taxon>
        <taxon>Actinomycetota</taxon>
        <taxon>Actinomycetes</taxon>
        <taxon>Kitasatosporales</taxon>
        <taxon>Streptomycetaceae</taxon>
        <taxon>Wenjunlia</taxon>
    </lineage>
</organism>
<dbReference type="Proteomes" id="UP000641932">
    <property type="component" value="Unassembled WGS sequence"/>
</dbReference>
<comment type="caution">
    <text evidence="1">The sequence shown here is derived from an EMBL/GenBank/DDBJ whole genome shotgun (WGS) entry which is preliminary data.</text>
</comment>
<dbReference type="InterPro" id="IPR045436">
    <property type="entry name" value="DUF6507"/>
</dbReference>
<reference evidence="1" key="1">
    <citation type="journal article" date="2014" name="Int. J. Syst. Evol. Microbiol.">
        <title>Complete genome sequence of Corynebacterium casei LMG S-19264T (=DSM 44701T), isolated from a smear-ripened cheese.</title>
        <authorList>
            <consortium name="US DOE Joint Genome Institute (JGI-PGF)"/>
            <person name="Walter F."/>
            <person name="Albersmeier A."/>
            <person name="Kalinowski J."/>
            <person name="Ruckert C."/>
        </authorList>
    </citation>
    <scope>NUCLEOTIDE SEQUENCE</scope>
    <source>
        <strain evidence="1">CGMCC 4.7201</strain>
    </source>
</reference>
<dbReference type="RefSeq" id="WP_189132380.1">
    <property type="nucleotide sequence ID" value="NZ_BMMS01000013.1"/>
</dbReference>
<reference evidence="1" key="2">
    <citation type="submission" date="2020-09" db="EMBL/GenBank/DDBJ databases">
        <authorList>
            <person name="Sun Q."/>
            <person name="Zhou Y."/>
        </authorList>
    </citation>
    <scope>NUCLEOTIDE SEQUENCE</scope>
    <source>
        <strain evidence="1">CGMCC 4.7201</strain>
    </source>
</reference>
<evidence type="ECO:0000313" key="2">
    <source>
        <dbReference type="Proteomes" id="UP000641932"/>
    </source>
</evidence>
<sequence>MPRWDIDTGGVRAVVTRTGAVAEHLERQAGDYGQHLESAAKSAGTLSRGGGVSEGGLVAVALAEFAEATRGRLRFVATRSGRSLAGAVDATTAYVNGDLEMAANAQREALTAPVVDAPGSGGSGGQAR</sequence>
<protein>
    <submittedName>
        <fullName evidence="1">Uncharacterized protein</fullName>
    </submittedName>
</protein>
<dbReference type="AlphaFoldDB" id="A0A918DXK3"/>
<proteinExistence type="predicted"/>
<gene>
    <name evidence="1" type="ORF">GCM10012280_32320</name>
</gene>